<evidence type="ECO:0000256" key="2">
    <source>
        <dbReference type="SAM" id="SignalP"/>
    </source>
</evidence>
<dbReference type="AlphaFoldDB" id="A0AAE8M5X8"/>
<dbReference type="EMBL" id="ONZP01000146">
    <property type="protein sequence ID" value="SPJ74976.1"/>
    <property type="molecule type" value="Genomic_DNA"/>
</dbReference>
<comment type="caution">
    <text evidence="4">The sequence shown here is derived from an EMBL/GenBank/DDBJ whole genome shotgun (WGS) entry which is preliminary data.</text>
</comment>
<evidence type="ECO:0000256" key="1">
    <source>
        <dbReference type="SAM" id="MobiDB-lite"/>
    </source>
</evidence>
<feature type="region of interest" description="Disordered" evidence="1">
    <location>
        <begin position="44"/>
        <end position="66"/>
    </location>
</feature>
<reference evidence="4" key="1">
    <citation type="submission" date="2018-03" db="EMBL/GenBank/DDBJ databases">
        <authorList>
            <person name="Guldener U."/>
        </authorList>
    </citation>
    <scope>NUCLEOTIDE SEQUENCE</scope>
</reference>
<dbReference type="Pfam" id="PF12550">
    <property type="entry name" value="GCR1_C"/>
    <property type="match status" value="1"/>
</dbReference>
<feature type="signal peptide" evidence="2">
    <location>
        <begin position="1"/>
        <end position="16"/>
    </location>
</feature>
<gene>
    <name evidence="4" type="ORF">FTOL_04707</name>
</gene>
<proteinExistence type="predicted"/>
<evidence type="ECO:0000313" key="5">
    <source>
        <dbReference type="Proteomes" id="UP001187734"/>
    </source>
</evidence>
<keyword evidence="2" id="KW-0732">Signal</keyword>
<dbReference type="InterPro" id="IPR022210">
    <property type="entry name" value="TF_GCR1-like"/>
</dbReference>
<organism evidence="4 5">
    <name type="scientific">Fusarium torulosum</name>
    <dbReference type="NCBI Taxonomy" id="33205"/>
    <lineage>
        <taxon>Eukaryota</taxon>
        <taxon>Fungi</taxon>
        <taxon>Dikarya</taxon>
        <taxon>Ascomycota</taxon>
        <taxon>Pezizomycotina</taxon>
        <taxon>Sordariomycetes</taxon>
        <taxon>Hypocreomycetidae</taxon>
        <taxon>Hypocreales</taxon>
        <taxon>Nectriaceae</taxon>
        <taxon>Fusarium</taxon>
    </lineage>
</organism>
<accession>A0AAE8M5X8</accession>
<feature type="domain" description="Transcription activator GCR1-like" evidence="3">
    <location>
        <begin position="110"/>
        <end position="177"/>
    </location>
</feature>
<dbReference type="Proteomes" id="UP001187734">
    <property type="component" value="Unassembled WGS sequence"/>
</dbReference>
<evidence type="ECO:0000259" key="3">
    <source>
        <dbReference type="Pfam" id="PF12550"/>
    </source>
</evidence>
<feature type="compositionally biased region" description="Basic and acidic residues" evidence="1">
    <location>
        <begin position="49"/>
        <end position="66"/>
    </location>
</feature>
<feature type="chain" id="PRO_5042018297" description="Transcription activator GCR1-like domain-containing protein" evidence="2">
    <location>
        <begin position="17"/>
        <end position="222"/>
    </location>
</feature>
<evidence type="ECO:0000313" key="4">
    <source>
        <dbReference type="EMBL" id="SPJ74976.1"/>
    </source>
</evidence>
<sequence>MRYSYSLLAFAVTALSLPTNKPAGDSEWAPGKYEGKGTDFDGVKWASGENHKRNDDGSWRPDKYEGDCTDHDDGKWAPGKYEGKGTGPALVLERLAPDIPVIIALANVFIVQDVWEEWEEGSVGQLAVRMLKETYGSLWRLRNGLRVHFCRRKVIRDEPLARAASGKNEEEAITELELVLAGRSLHQIVDKLKQRRRWGQGQIQVQVWIPVRDNAGHRWRRT</sequence>
<name>A0AAE8M5X8_9HYPO</name>
<keyword evidence="5" id="KW-1185">Reference proteome</keyword>
<protein>
    <recommendedName>
        <fullName evidence="3">Transcription activator GCR1-like domain-containing protein</fullName>
    </recommendedName>
</protein>